<name>A0AAD6RXM1_9AGAR</name>
<organism evidence="2 3">
    <name type="scientific">Mycena alexandri</name>
    <dbReference type="NCBI Taxonomy" id="1745969"/>
    <lineage>
        <taxon>Eukaryota</taxon>
        <taxon>Fungi</taxon>
        <taxon>Dikarya</taxon>
        <taxon>Basidiomycota</taxon>
        <taxon>Agaricomycotina</taxon>
        <taxon>Agaricomycetes</taxon>
        <taxon>Agaricomycetidae</taxon>
        <taxon>Agaricales</taxon>
        <taxon>Marasmiineae</taxon>
        <taxon>Mycenaceae</taxon>
        <taxon>Mycena</taxon>
    </lineage>
</organism>
<evidence type="ECO:0000313" key="2">
    <source>
        <dbReference type="EMBL" id="KAJ7017129.1"/>
    </source>
</evidence>
<feature type="compositionally biased region" description="Low complexity" evidence="1">
    <location>
        <begin position="203"/>
        <end position="214"/>
    </location>
</feature>
<dbReference type="EMBL" id="JARJCM010000429">
    <property type="protein sequence ID" value="KAJ7017129.1"/>
    <property type="molecule type" value="Genomic_DNA"/>
</dbReference>
<comment type="caution">
    <text evidence="2">The sequence shown here is derived from an EMBL/GenBank/DDBJ whole genome shotgun (WGS) entry which is preliminary data.</text>
</comment>
<protein>
    <submittedName>
        <fullName evidence="2">Uncharacterized protein</fullName>
    </submittedName>
</protein>
<accession>A0AAD6RXM1</accession>
<dbReference type="Proteomes" id="UP001218188">
    <property type="component" value="Unassembled WGS sequence"/>
</dbReference>
<dbReference type="AlphaFoldDB" id="A0AAD6RXM1"/>
<sequence>MTRPTSGHPSLLWPDPPPHYVSCTIPLHWGNQFNIQAHSKQNNRFFWLLYMTKDQGAYLTKATVTNCLPTHADFNQNIKFFDTYEEMLRAWRKFCFQRHRRCPAHFACHTPCALHLGATTNPLENATAAAASAMKAAHAAGDALAHAEETQRAANRTLHSLRVQGALQYDELPTPRIGPSAPRGRFAARMVQGRGRGGGVGGSPPSARAAAAESSAAAAASTTASSPGRRYTAATCGPIPPTPCSCPLLFVTPSLHIALHCLRVPLCRK</sequence>
<evidence type="ECO:0000256" key="1">
    <source>
        <dbReference type="SAM" id="MobiDB-lite"/>
    </source>
</evidence>
<gene>
    <name evidence="2" type="ORF">C8F04DRAFT_1279917</name>
</gene>
<evidence type="ECO:0000313" key="3">
    <source>
        <dbReference type="Proteomes" id="UP001218188"/>
    </source>
</evidence>
<feature type="region of interest" description="Disordered" evidence="1">
    <location>
        <begin position="192"/>
        <end position="214"/>
    </location>
</feature>
<keyword evidence="3" id="KW-1185">Reference proteome</keyword>
<reference evidence="2" key="1">
    <citation type="submission" date="2023-03" db="EMBL/GenBank/DDBJ databases">
        <title>Massive genome expansion in bonnet fungi (Mycena s.s.) driven by repeated elements and novel gene families across ecological guilds.</title>
        <authorList>
            <consortium name="Lawrence Berkeley National Laboratory"/>
            <person name="Harder C.B."/>
            <person name="Miyauchi S."/>
            <person name="Viragh M."/>
            <person name="Kuo A."/>
            <person name="Thoen E."/>
            <person name="Andreopoulos B."/>
            <person name="Lu D."/>
            <person name="Skrede I."/>
            <person name="Drula E."/>
            <person name="Henrissat B."/>
            <person name="Morin E."/>
            <person name="Kohler A."/>
            <person name="Barry K."/>
            <person name="LaButti K."/>
            <person name="Morin E."/>
            <person name="Salamov A."/>
            <person name="Lipzen A."/>
            <person name="Mereny Z."/>
            <person name="Hegedus B."/>
            <person name="Baldrian P."/>
            <person name="Stursova M."/>
            <person name="Weitz H."/>
            <person name="Taylor A."/>
            <person name="Grigoriev I.V."/>
            <person name="Nagy L.G."/>
            <person name="Martin F."/>
            <person name="Kauserud H."/>
        </authorList>
    </citation>
    <scope>NUCLEOTIDE SEQUENCE</scope>
    <source>
        <strain evidence="2">CBHHK200</strain>
    </source>
</reference>
<proteinExistence type="predicted"/>